<keyword evidence="1" id="KW-1133">Transmembrane helix</keyword>
<comment type="caution">
    <text evidence="2">The sequence shown here is derived from an EMBL/GenBank/DDBJ whole genome shotgun (WGS) entry which is preliminary data.</text>
</comment>
<gene>
    <name evidence="2" type="ORF">M5K25_004218</name>
</gene>
<feature type="transmembrane region" description="Helical" evidence="1">
    <location>
        <begin position="77"/>
        <end position="98"/>
    </location>
</feature>
<keyword evidence="3" id="KW-1185">Reference proteome</keyword>
<dbReference type="EMBL" id="JANQDX010000004">
    <property type="protein sequence ID" value="KAL0925847.1"/>
    <property type="molecule type" value="Genomic_DNA"/>
</dbReference>
<name>A0ABD0VL12_DENTH</name>
<evidence type="ECO:0000256" key="1">
    <source>
        <dbReference type="SAM" id="Phobius"/>
    </source>
</evidence>
<evidence type="ECO:0000313" key="3">
    <source>
        <dbReference type="Proteomes" id="UP001552299"/>
    </source>
</evidence>
<keyword evidence="1" id="KW-0472">Membrane</keyword>
<proteinExistence type="predicted"/>
<accession>A0ABD0VL12</accession>
<sequence>MADPEVDHGFLYDDQGLVDILRSPFFDPNPEVDDTVDDYIECIIFTLAPSIKEHIPSGQWTITGRSHASSPSANLQWVPTLSVLSLVVTSSGLLRFFFR</sequence>
<organism evidence="2 3">
    <name type="scientific">Dendrobium thyrsiflorum</name>
    <name type="common">Pinecone-like raceme dendrobium</name>
    <name type="synonym">Orchid</name>
    <dbReference type="NCBI Taxonomy" id="117978"/>
    <lineage>
        <taxon>Eukaryota</taxon>
        <taxon>Viridiplantae</taxon>
        <taxon>Streptophyta</taxon>
        <taxon>Embryophyta</taxon>
        <taxon>Tracheophyta</taxon>
        <taxon>Spermatophyta</taxon>
        <taxon>Magnoliopsida</taxon>
        <taxon>Liliopsida</taxon>
        <taxon>Asparagales</taxon>
        <taxon>Orchidaceae</taxon>
        <taxon>Epidendroideae</taxon>
        <taxon>Malaxideae</taxon>
        <taxon>Dendrobiinae</taxon>
        <taxon>Dendrobium</taxon>
    </lineage>
</organism>
<evidence type="ECO:0000313" key="2">
    <source>
        <dbReference type="EMBL" id="KAL0925847.1"/>
    </source>
</evidence>
<reference evidence="2 3" key="1">
    <citation type="journal article" date="2024" name="Plant Biotechnol. J.">
        <title>Dendrobium thyrsiflorum genome and its molecular insights into genes involved in important horticultural traits.</title>
        <authorList>
            <person name="Chen B."/>
            <person name="Wang J.Y."/>
            <person name="Zheng P.J."/>
            <person name="Li K.L."/>
            <person name="Liang Y.M."/>
            <person name="Chen X.F."/>
            <person name="Zhang C."/>
            <person name="Zhao X."/>
            <person name="He X."/>
            <person name="Zhang G.Q."/>
            <person name="Liu Z.J."/>
            <person name="Xu Q."/>
        </authorList>
    </citation>
    <scope>NUCLEOTIDE SEQUENCE [LARGE SCALE GENOMIC DNA]</scope>
    <source>
        <strain evidence="2">GZMU011</strain>
    </source>
</reference>
<dbReference type="Proteomes" id="UP001552299">
    <property type="component" value="Unassembled WGS sequence"/>
</dbReference>
<keyword evidence="1" id="KW-0812">Transmembrane</keyword>
<dbReference type="AlphaFoldDB" id="A0ABD0VL12"/>
<protein>
    <submittedName>
        <fullName evidence="2">Uncharacterized protein</fullName>
    </submittedName>
</protein>